<name>A0ABY6RI89_9MYCO</name>
<dbReference type="EMBL" id="UPHM01000056">
    <property type="protein sequence ID" value="VAZ93651.1"/>
    <property type="molecule type" value="Genomic_DNA"/>
</dbReference>
<keyword evidence="3" id="KW-1185">Reference proteome</keyword>
<reference evidence="2 3" key="1">
    <citation type="submission" date="2018-09" db="EMBL/GenBank/DDBJ databases">
        <authorList>
            <person name="Tagini F."/>
        </authorList>
    </citation>
    <scope>NUCLEOTIDE SEQUENCE [LARGE SCALE GENOMIC DNA]</scope>
    <source>
        <strain evidence="2 3">MK4</strain>
    </source>
</reference>
<sequence>MSKCGAITPTMGSTQPYFSHPGPASDGAQSPFASSAFISEGRLPYSCRTLAMYDAKSALRPPVSYSFAIVASFAAMPG</sequence>
<dbReference type="Proteomes" id="UP000271464">
    <property type="component" value="Unassembled WGS sequence"/>
</dbReference>
<evidence type="ECO:0000256" key="1">
    <source>
        <dbReference type="SAM" id="MobiDB-lite"/>
    </source>
</evidence>
<protein>
    <submittedName>
        <fullName evidence="2">Uncharacterized protein</fullName>
    </submittedName>
</protein>
<comment type="caution">
    <text evidence="2">The sequence shown here is derived from an EMBL/GenBank/DDBJ whole genome shotgun (WGS) entry which is preliminary data.</text>
</comment>
<evidence type="ECO:0000313" key="2">
    <source>
        <dbReference type="EMBL" id="VAZ93651.1"/>
    </source>
</evidence>
<gene>
    <name evidence="2" type="ORF">LAUMK4_02529</name>
</gene>
<accession>A0ABY6RI89</accession>
<organism evidence="2 3">
    <name type="scientific">Mycobacterium persicum</name>
    <dbReference type="NCBI Taxonomy" id="1487726"/>
    <lineage>
        <taxon>Bacteria</taxon>
        <taxon>Bacillati</taxon>
        <taxon>Actinomycetota</taxon>
        <taxon>Actinomycetes</taxon>
        <taxon>Mycobacteriales</taxon>
        <taxon>Mycobacteriaceae</taxon>
        <taxon>Mycobacterium</taxon>
    </lineage>
</organism>
<feature type="region of interest" description="Disordered" evidence="1">
    <location>
        <begin position="1"/>
        <end position="28"/>
    </location>
</feature>
<evidence type="ECO:0000313" key="3">
    <source>
        <dbReference type="Proteomes" id="UP000271464"/>
    </source>
</evidence>
<proteinExistence type="predicted"/>